<comment type="function">
    <text evidence="14">Kinase that can phosphorylate various inositol polyphosphate such as Ins(3,4,5,6)P4 or Ins(1,3,4)P3 and participates in phytic acid biosynthesis in developing seeds. Phytic acid is the primary storage form of phosphorus in cereal grains and other plant seeds.</text>
</comment>
<name>A0AAQ3T468_PASNO</name>
<dbReference type="Gene3D" id="3.30.470.20">
    <property type="entry name" value="ATP-grasp fold, B domain"/>
    <property type="match status" value="1"/>
</dbReference>
<evidence type="ECO:0000259" key="18">
    <source>
        <dbReference type="Pfam" id="PF05770"/>
    </source>
</evidence>
<dbReference type="PIRSF" id="PIRSF038163">
    <property type="entry name" value="ITPK_uncN"/>
    <property type="match status" value="1"/>
</dbReference>
<evidence type="ECO:0000256" key="14">
    <source>
        <dbReference type="ARBA" id="ARBA00057506"/>
    </source>
</evidence>
<evidence type="ECO:0000313" key="19">
    <source>
        <dbReference type="EMBL" id="WVZ65584.1"/>
    </source>
</evidence>
<evidence type="ECO:0000256" key="8">
    <source>
        <dbReference type="ARBA" id="ARBA00022679"/>
    </source>
</evidence>
<proteinExistence type="inferred from homology"/>
<evidence type="ECO:0000256" key="3">
    <source>
        <dbReference type="ARBA" id="ARBA00000680"/>
    </source>
</evidence>
<keyword evidence="9" id="KW-0479">Metal-binding</keyword>
<reference evidence="19 20" key="1">
    <citation type="submission" date="2024-02" db="EMBL/GenBank/DDBJ databases">
        <title>High-quality chromosome-scale genome assembly of Pensacola bahiagrass (Paspalum notatum Flugge var. saurae).</title>
        <authorList>
            <person name="Vega J.M."/>
            <person name="Podio M."/>
            <person name="Orjuela J."/>
            <person name="Siena L.A."/>
            <person name="Pessino S.C."/>
            <person name="Combes M.C."/>
            <person name="Mariac C."/>
            <person name="Albertini E."/>
            <person name="Pupilli F."/>
            <person name="Ortiz J.P.A."/>
            <person name="Leblanc O."/>
        </authorList>
    </citation>
    <scope>NUCLEOTIDE SEQUENCE [LARGE SCALE GENOMIC DNA]</scope>
    <source>
        <strain evidence="19">R1</strain>
        <tissue evidence="19">Leaf</tissue>
    </source>
</reference>
<keyword evidence="10" id="KW-0547">Nucleotide-binding</keyword>
<dbReference type="Pfam" id="PF05770">
    <property type="entry name" value="Ins134_P3_kin"/>
    <property type="match status" value="1"/>
</dbReference>
<dbReference type="InterPro" id="IPR008656">
    <property type="entry name" value="Inositol_tetrakis-P_1-kinase"/>
</dbReference>
<evidence type="ECO:0000256" key="5">
    <source>
        <dbReference type="ARBA" id="ARBA00009601"/>
    </source>
</evidence>
<dbReference type="EMBL" id="CP144747">
    <property type="protein sequence ID" value="WVZ65583.1"/>
    <property type="molecule type" value="Genomic_DNA"/>
</dbReference>
<dbReference type="PANTHER" id="PTHR14217">
    <property type="entry name" value="INOSITOL-TETRAKISPHOSPHATE 1-KINASE"/>
    <property type="match status" value="1"/>
</dbReference>
<dbReference type="GO" id="GO:0032957">
    <property type="term" value="P:inositol trisphosphate metabolic process"/>
    <property type="evidence" value="ECO:0007669"/>
    <property type="project" value="InterPro"/>
</dbReference>
<gene>
    <name evidence="19" type="ORF">U9M48_014920</name>
</gene>
<feature type="compositionally biased region" description="Pro residues" evidence="17">
    <location>
        <begin position="29"/>
        <end position="39"/>
    </location>
</feature>
<keyword evidence="8" id="KW-0808">Transferase</keyword>
<dbReference type="AlphaFoldDB" id="A0AAQ3T468"/>
<evidence type="ECO:0000256" key="12">
    <source>
        <dbReference type="ARBA" id="ARBA00022840"/>
    </source>
</evidence>
<dbReference type="EMBL" id="CP144747">
    <property type="protein sequence ID" value="WVZ65582.1"/>
    <property type="molecule type" value="Genomic_DNA"/>
</dbReference>
<keyword evidence="20" id="KW-1185">Reference proteome</keyword>
<comment type="similarity">
    <text evidence="5">Belongs to the ITPK1 family.</text>
</comment>
<evidence type="ECO:0000256" key="4">
    <source>
        <dbReference type="ARBA" id="ARBA00001946"/>
    </source>
</evidence>
<keyword evidence="12" id="KW-0067">ATP-binding</keyword>
<evidence type="ECO:0000256" key="13">
    <source>
        <dbReference type="ARBA" id="ARBA00022842"/>
    </source>
</evidence>
<evidence type="ECO:0000256" key="7">
    <source>
        <dbReference type="ARBA" id="ARBA00012017"/>
    </source>
</evidence>
<comment type="cofactor">
    <cofactor evidence="4">
        <name>Mg(2+)</name>
        <dbReference type="ChEBI" id="CHEBI:18420"/>
    </cofactor>
</comment>
<evidence type="ECO:0000256" key="2">
    <source>
        <dbReference type="ARBA" id="ARBA00000399"/>
    </source>
</evidence>
<evidence type="ECO:0000256" key="1">
    <source>
        <dbReference type="ARBA" id="ARBA00000084"/>
    </source>
</evidence>
<evidence type="ECO:0000256" key="17">
    <source>
        <dbReference type="SAM" id="MobiDB-lite"/>
    </source>
</evidence>
<dbReference type="GO" id="GO:0005737">
    <property type="term" value="C:cytoplasm"/>
    <property type="evidence" value="ECO:0007669"/>
    <property type="project" value="TreeGrafter"/>
</dbReference>
<protein>
    <recommendedName>
        <fullName evidence="15">Inositol-tetrakisphosphate 1-kinase 6</fullName>
        <ecNumber evidence="7">2.7.1.159</ecNumber>
    </recommendedName>
    <alternativeName>
        <fullName evidence="16">Inositol 1,3,4-trisphosphate 5/6-kinase 6</fullName>
    </alternativeName>
</protein>
<dbReference type="FunFam" id="3.30.470.20:FF:000047">
    <property type="entry name" value="Inositol-tetrakisphosphate 1-kinase 4"/>
    <property type="match status" value="1"/>
</dbReference>
<dbReference type="GO" id="GO:0052726">
    <property type="term" value="F:inositol-1,3,4-trisphosphate 5-kinase activity"/>
    <property type="evidence" value="ECO:0007669"/>
    <property type="project" value="InterPro"/>
</dbReference>
<evidence type="ECO:0000256" key="11">
    <source>
        <dbReference type="ARBA" id="ARBA00022777"/>
    </source>
</evidence>
<evidence type="ECO:0000256" key="15">
    <source>
        <dbReference type="ARBA" id="ARBA00073898"/>
    </source>
</evidence>
<evidence type="ECO:0000256" key="9">
    <source>
        <dbReference type="ARBA" id="ARBA00022723"/>
    </source>
</evidence>
<accession>A0AAQ3T468</accession>
<evidence type="ECO:0000256" key="6">
    <source>
        <dbReference type="ARBA" id="ARBA00011245"/>
    </source>
</evidence>
<dbReference type="PANTHER" id="PTHR14217:SF1">
    <property type="entry name" value="INOSITOL-TETRAKISPHOSPHATE 1-KINASE"/>
    <property type="match status" value="1"/>
</dbReference>
<evidence type="ECO:0000256" key="16">
    <source>
        <dbReference type="ARBA" id="ARBA00077644"/>
    </source>
</evidence>
<dbReference type="GO" id="GO:0005524">
    <property type="term" value="F:ATP binding"/>
    <property type="evidence" value="ECO:0007669"/>
    <property type="project" value="UniProtKB-KW"/>
</dbReference>
<feature type="domain" description="Inositol 1,3,4-trisphosphate 5/6-kinase ATP-grasp" evidence="18">
    <location>
        <begin position="342"/>
        <end position="520"/>
    </location>
</feature>
<comment type="catalytic activity">
    <reaction evidence="3">
        <text>1D-myo-inositol 1,3,4-trisphosphate + ATP = 1D-myo-inositol 1,3,4,5-tetrakisphosphate + ADP + H(+)</text>
        <dbReference type="Rhea" id="RHEA:13253"/>
        <dbReference type="ChEBI" id="CHEBI:15378"/>
        <dbReference type="ChEBI" id="CHEBI:30616"/>
        <dbReference type="ChEBI" id="CHEBI:57895"/>
        <dbReference type="ChEBI" id="CHEBI:58414"/>
        <dbReference type="ChEBI" id="CHEBI:456216"/>
        <dbReference type="EC" id="2.7.1.159"/>
    </reaction>
</comment>
<dbReference type="GO" id="GO:0047325">
    <property type="term" value="F:inositol-3,4,5,6-tetrakisphosphate 1-kinase activity"/>
    <property type="evidence" value="ECO:0007669"/>
    <property type="project" value="UniProtKB-EC"/>
</dbReference>
<keyword evidence="11" id="KW-0418">Kinase</keyword>
<evidence type="ECO:0000256" key="10">
    <source>
        <dbReference type="ARBA" id="ARBA00022741"/>
    </source>
</evidence>
<comment type="catalytic activity">
    <reaction evidence="1">
        <text>1D-myo-inositol 3,4,5,6-tetrakisphosphate + ATP = 1D-myo-inositol 1,3,4,5,6-pentakisphosphate + ADP + H(+)</text>
        <dbReference type="Rhea" id="RHEA:12452"/>
        <dbReference type="ChEBI" id="CHEBI:15378"/>
        <dbReference type="ChEBI" id="CHEBI:30616"/>
        <dbReference type="ChEBI" id="CHEBI:57539"/>
        <dbReference type="ChEBI" id="CHEBI:57733"/>
        <dbReference type="ChEBI" id="CHEBI:456216"/>
        <dbReference type="EC" id="2.7.1.134"/>
    </reaction>
</comment>
<dbReference type="EMBL" id="CP144747">
    <property type="protein sequence ID" value="WVZ65584.1"/>
    <property type="molecule type" value="Genomic_DNA"/>
</dbReference>
<evidence type="ECO:0000313" key="20">
    <source>
        <dbReference type="Proteomes" id="UP001341281"/>
    </source>
</evidence>
<sequence>MRPWGPRLPPALGPPLRVSTFPFPCQAPAAPPGPAPAPKCPRRAETEPSRWHLPPEAMAMGRPVRLVLDASLLLEPSVAGEDAAAAALRPGAEALLRRLRYSNLSVAICYVEGMSTNESGFLQKAASSHSFEYIPLLVKSGNLSPNELMLEWSRTSSCFFVTSRVDKGLISELQNQKWKVLYVGNECSIEVPGILSVGRLQELLLTLATLIKREIDGSSVLVIGYRGAFPIYPSKDNLIFVPLSFDLPLSSQLQEVDMVLHKITDEIVKIDLNCSINFPQGISFSAGMSEIIRFVEEHPDFSIVDPFKNIYPLLDRLQIQKILVRLQEVGTKGKPKLRAPYSLKVDNFHDGDLDEHLAEANLSFPLIVKPQVACGVADAHNMALVFQIEEFSKLSVPLPAVLQEYVDHGSKIFKFYVIGDKVFHAVRNSMPNASFLKSSSEGEPLTFNSLKTLPVATKEQQVQNSNLLDTSLVEEAAKILKGLLGLTIFGFDVVVQEGTGDHVIVDLNYLPSFKEVPDSQAVPAFWDAIRQAYMSKGQQVQT</sequence>
<dbReference type="SUPFAM" id="SSF56059">
    <property type="entry name" value="Glutathione synthetase ATP-binding domain-like"/>
    <property type="match status" value="1"/>
</dbReference>
<organism evidence="19 20">
    <name type="scientific">Paspalum notatum var. saurae</name>
    <dbReference type="NCBI Taxonomy" id="547442"/>
    <lineage>
        <taxon>Eukaryota</taxon>
        <taxon>Viridiplantae</taxon>
        <taxon>Streptophyta</taxon>
        <taxon>Embryophyta</taxon>
        <taxon>Tracheophyta</taxon>
        <taxon>Spermatophyta</taxon>
        <taxon>Magnoliopsida</taxon>
        <taxon>Liliopsida</taxon>
        <taxon>Poales</taxon>
        <taxon>Poaceae</taxon>
        <taxon>PACMAD clade</taxon>
        <taxon>Panicoideae</taxon>
        <taxon>Andropogonodae</taxon>
        <taxon>Paspaleae</taxon>
        <taxon>Paspalinae</taxon>
        <taxon>Paspalum</taxon>
    </lineage>
</organism>
<dbReference type="InterPro" id="IPR040464">
    <property type="entry name" value="InsP(3)kin_ATP-grasp"/>
</dbReference>
<dbReference type="Proteomes" id="UP001341281">
    <property type="component" value="Chromosome 03"/>
</dbReference>
<comment type="catalytic activity">
    <reaction evidence="2">
        <text>1D-myo-inositol 1,3,4-trisphosphate + ATP = 1D-myo-inositol 1,3,4,6-tetrakisphosphate + ADP + H(+)</text>
        <dbReference type="Rhea" id="RHEA:20940"/>
        <dbReference type="ChEBI" id="CHEBI:15378"/>
        <dbReference type="ChEBI" id="CHEBI:30616"/>
        <dbReference type="ChEBI" id="CHEBI:57660"/>
        <dbReference type="ChEBI" id="CHEBI:58414"/>
        <dbReference type="ChEBI" id="CHEBI:456216"/>
        <dbReference type="EC" id="2.7.1.159"/>
    </reaction>
</comment>
<feature type="region of interest" description="Disordered" evidence="17">
    <location>
        <begin position="24"/>
        <end position="48"/>
    </location>
</feature>
<keyword evidence="13" id="KW-0460">Magnesium</keyword>
<dbReference type="GO" id="GO:0000287">
    <property type="term" value="F:magnesium ion binding"/>
    <property type="evidence" value="ECO:0007669"/>
    <property type="project" value="InterPro"/>
</dbReference>
<comment type="subunit">
    <text evidence="6">Monomer.</text>
</comment>
<dbReference type="EC" id="2.7.1.159" evidence="7"/>
<dbReference type="GO" id="GO:0052725">
    <property type="term" value="F:inositol-1,3,4-trisphosphate 6-kinase activity"/>
    <property type="evidence" value="ECO:0007669"/>
    <property type="project" value="InterPro"/>
</dbReference>